<proteinExistence type="predicted"/>
<dbReference type="PROSITE" id="PS51257">
    <property type="entry name" value="PROKAR_LIPOPROTEIN"/>
    <property type="match status" value="1"/>
</dbReference>
<keyword evidence="6" id="KW-1185">Reference proteome</keyword>
<dbReference type="Proteomes" id="UP000298860">
    <property type="component" value="Unassembled WGS sequence"/>
</dbReference>
<dbReference type="Gene3D" id="3.40.50.2300">
    <property type="match status" value="2"/>
</dbReference>
<evidence type="ECO:0000256" key="1">
    <source>
        <dbReference type="ARBA" id="ARBA00004196"/>
    </source>
</evidence>
<dbReference type="RefSeq" id="WP_137815977.1">
    <property type="nucleotide sequence ID" value="NZ_BJFL01000032.1"/>
</dbReference>
<dbReference type="SUPFAM" id="SSF53822">
    <property type="entry name" value="Periplasmic binding protein-like I"/>
    <property type="match status" value="1"/>
</dbReference>
<comment type="caution">
    <text evidence="5">The sequence shown here is derived from an EMBL/GenBank/DDBJ whole genome shotgun (WGS) entry which is preliminary data.</text>
</comment>
<evidence type="ECO:0000313" key="5">
    <source>
        <dbReference type="EMBL" id="GDY32990.1"/>
    </source>
</evidence>
<feature type="domain" description="Periplasmic binding protein" evidence="4">
    <location>
        <begin position="49"/>
        <end position="311"/>
    </location>
</feature>
<feature type="chain" id="PRO_5038686591" evidence="3">
    <location>
        <begin position="21"/>
        <end position="378"/>
    </location>
</feature>
<dbReference type="EMBL" id="BJFL01000032">
    <property type="protein sequence ID" value="GDY32990.1"/>
    <property type="molecule type" value="Genomic_DNA"/>
</dbReference>
<dbReference type="AlphaFoldDB" id="A0A4D4JDA0"/>
<dbReference type="PANTHER" id="PTHR30036:SF1">
    <property type="entry name" value="D-XYLOSE-BINDING PERIPLASMIC PROTEIN"/>
    <property type="match status" value="1"/>
</dbReference>
<reference evidence="6" key="1">
    <citation type="submission" date="2019-04" db="EMBL/GenBank/DDBJ databases">
        <title>Draft genome sequence of Pseudonocardiaceae bacterium SL3-2-4.</title>
        <authorList>
            <person name="Ningsih F."/>
            <person name="Yokota A."/>
            <person name="Sakai Y."/>
            <person name="Nanatani K."/>
            <person name="Yabe S."/>
            <person name="Oetari A."/>
            <person name="Sjamsuridzal W."/>
        </authorList>
    </citation>
    <scope>NUCLEOTIDE SEQUENCE [LARGE SCALE GENOMIC DNA]</scope>
    <source>
        <strain evidence="6">SL3-2-4</strain>
    </source>
</reference>
<organism evidence="5 6">
    <name type="scientific">Gandjariella thermophila</name>
    <dbReference type="NCBI Taxonomy" id="1931992"/>
    <lineage>
        <taxon>Bacteria</taxon>
        <taxon>Bacillati</taxon>
        <taxon>Actinomycetota</taxon>
        <taxon>Actinomycetes</taxon>
        <taxon>Pseudonocardiales</taxon>
        <taxon>Pseudonocardiaceae</taxon>
        <taxon>Gandjariella</taxon>
    </lineage>
</organism>
<dbReference type="GO" id="GO:0030288">
    <property type="term" value="C:outer membrane-bounded periplasmic space"/>
    <property type="evidence" value="ECO:0007669"/>
    <property type="project" value="TreeGrafter"/>
</dbReference>
<dbReference type="InterPro" id="IPR050555">
    <property type="entry name" value="Bact_Solute-Bind_Prot2"/>
</dbReference>
<dbReference type="InterPro" id="IPR025997">
    <property type="entry name" value="SBP_2_dom"/>
</dbReference>
<dbReference type="Pfam" id="PF13407">
    <property type="entry name" value="Peripla_BP_4"/>
    <property type="match status" value="1"/>
</dbReference>
<evidence type="ECO:0000256" key="3">
    <source>
        <dbReference type="SAM" id="SignalP"/>
    </source>
</evidence>
<dbReference type="PANTHER" id="PTHR30036">
    <property type="entry name" value="D-XYLOSE-BINDING PERIPLASMIC PROTEIN"/>
    <property type="match status" value="1"/>
</dbReference>
<protein>
    <submittedName>
        <fullName evidence="5">Sugar ABC transporter substrate-binding protein</fullName>
    </submittedName>
</protein>
<comment type="subcellular location">
    <subcellularLocation>
        <location evidence="1">Cell envelope</location>
    </subcellularLocation>
</comment>
<dbReference type="InterPro" id="IPR028082">
    <property type="entry name" value="Peripla_BP_I"/>
</dbReference>
<evidence type="ECO:0000313" key="6">
    <source>
        <dbReference type="Proteomes" id="UP000298860"/>
    </source>
</evidence>
<keyword evidence="2 3" id="KW-0732">Signal</keyword>
<evidence type="ECO:0000259" key="4">
    <source>
        <dbReference type="Pfam" id="PF13407"/>
    </source>
</evidence>
<name>A0A4D4JDA0_9PSEU</name>
<sequence length="378" mass="38839">MRRKTLALVAAGAGTVLALAACGNNSGGGAAGGSSNGASAGGGPKVGVILPDTKSSARWESFDKPLLQQAMQAAGVDADIQNAQGDPQKFATLADGMIQRGVKVLMIVNLSSEGGAAVEKKAQAAGIPTIDYDRLTLGGTADYYVSFDNVKVGHLQGQGLVDCLSAKNAPKGANIIEIEGSPTDNNATLFHQGQEQVLKPKYDSGDYKLVQSQPVDQWDNQKGGQLFEQILTSNGGKVDGVVAANDGLSLAVITVLQKNGLNGKVPVTGQDATVDGLKALLRGDQCVNVFKPIKQEAEAAAKIAIALAKGDRSAADQVAKASSHDPQGNRDVKSVLLDPIMIKKQDVKQVIDSGEVKASDVCSGDVAQLCQAAGIPAS</sequence>
<dbReference type="GO" id="GO:0030246">
    <property type="term" value="F:carbohydrate binding"/>
    <property type="evidence" value="ECO:0007669"/>
    <property type="project" value="TreeGrafter"/>
</dbReference>
<accession>A0A4D4JDA0</accession>
<gene>
    <name evidence="5" type="primary">xylF_2</name>
    <name evidence="5" type="ORF">GTS_46230</name>
</gene>
<feature type="signal peptide" evidence="3">
    <location>
        <begin position="1"/>
        <end position="20"/>
    </location>
</feature>
<evidence type="ECO:0000256" key="2">
    <source>
        <dbReference type="ARBA" id="ARBA00022729"/>
    </source>
</evidence>
<dbReference type="OrthoDB" id="9773673at2"/>